<dbReference type="EMBL" id="CP042806">
    <property type="protein sequence ID" value="QEE27549.1"/>
    <property type="molecule type" value="Genomic_DNA"/>
</dbReference>
<name>A0A5B9E733_9BACT</name>
<organism evidence="3 4">
    <name type="scientific">Terriglobus albidus</name>
    <dbReference type="NCBI Taxonomy" id="1592106"/>
    <lineage>
        <taxon>Bacteria</taxon>
        <taxon>Pseudomonadati</taxon>
        <taxon>Acidobacteriota</taxon>
        <taxon>Terriglobia</taxon>
        <taxon>Terriglobales</taxon>
        <taxon>Acidobacteriaceae</taxon>
        <taxon>Terriglobus</taxon>
    </lineage>
</organism>
<dbReference type="PANTHER" id="PTHR33408">
    <property type="entry name" value="TRANSPOSASE"/>
    <property type="match status" value="1"/>
</dbReference>
<dbReference type="Proteomes" id="UP000321820">
    <property type="component" value="Chromosome"/>
</dbReference>
<dbReference type="Pfam" id="PF01609">
    <property type="entry name" value="DDE_Tnp_1"/>
    <property type="match status" value="1"/>
</dbReference>
<reference evidence="3 4" key="1">
    <citation type="submission" date="2019-08" db="EMBL/GenBank/DDBJ databases">
        <title>Complete genome sequence of Terriglobus albidus strain ORNL.</title>
        <authorList>
            <person name="Podar M."/>
        </authorList>
    </citation>
    <scope>NUCLEOTIDE SEQUENCE [LARGE SCALE GENOMIC DNA]</scope>
    <source>
        <strain evidence="3 4">ORNL</strain>
    </source>
</reference>
<dbReference type="InterPro" id="IPR008490">
    <property type="entry name" value="Transposase_InsH_N"/>
</dbReference>
<evidence type="ECO:0000259" key="2">
    <source>
        <dbReference type="Pfam" id="PF05598"/>
    </source>
</evidence>
<dbReference type="GO" id="GO:0003677">
    <property type="term" value="F:DNA binding"/>
    <property type="evidence" value="ECO:0007669"/>
    <property type="project" value="InterPro"/>
</dbReference>
<feature type="domain" description="Transposase InsH N-terminal" evidence="2">
    <location>
        <begin position="19"/>
        <end position="109"/>
    </location>
</feature>
<protein>
    <submittedName>
        <fullName evidence="3">Transposase</fullName>
    </submittedName>
</protein>
<dbReference type="AlphaFoldDB" id="A0A5B9E733"/>
<dbReference type="RefSeq" id="WP_147646740.1">
    <property type="nucleotide sequence ID" value="NZ_CP042806.1"/>
</dbReference>
<dbReference type="GO" id="GO:0004803">
    <property type="term" value="F:transposase activity"/>
    <property type="evidence" value="ECO:0007669"/>
    <property type="project" value="InterPro"/>
</dbReference>
<dbReference type="KEGG" id="talb:FTW19_05715"/>
<dbReference type="InterPro" id="IPR002559">
    <property type="entry name" value="Transposase_11"/>
</dbReference>
<keyword evidence="4" id="KW-1185">Reference proteome</keyword>
<accession>A0A5B9E733</accession>
<dbReference type="GO" id="GO:0006313">
    <property type="term" value="P:DNA transposition"/>
    <property type="evidence" value="ECO:0007669"/>
    <property type="project" value="InterPro"/>
</dbReference>
<evidence type="ECO:0000313" key="4">
    <source>
        <dbReference type="Proteomes" id="UP000321820"/>
    </source>
</evidence>
<evidence type="ECO:0000259" key="1">
    <source>
        <dbReference type="Pfam" id="PF01609"/>
    </source>
</evidence>
<evidence type="ECO:0000313" key="3">
    <source>
        <dbReference type="EMBL" id="QEE27549.1"/>
    </source>
</evidence>
<dbReference type="OrthoDB" id="111180at2"/>
<feature type="domain" description="Transposase IS4-like" evidence="1">
    <location>
        <begin position="220"/>
        <end position="390"/>
    </location>
</feature>
<dbReference type="Pfam" id="PF05598">
    <property type="entry name" value="DUF772"/>
    <property type="match status" value="1"/>
</dbReference>
<sequence length="400" mass="45786">MSRYLPYSPEQGYLVPPRVDEVLSADHLCFFVHKSVEKLDLSCFDESYGPMGGRLYDPSLMLKVWLYAYLLGVTSSRRLEQRIREDLAFRFLAGAATPDFWALNAFRRRHGRAINDCFTQVVEMARSLKLAQLGTVAIDATRIKASASPDKVIALERQQRAKTRRNIRRWQQSCDKDDPNEGAGTRVGAAIEAIEDAPARLKPLPRRAKRPSEKRSITDPDARFLRSRGNRFLLGYSGEIAVSEDHFIVAQRVTQSGNENDNLEPMVKLVEQTCGERPRRVLADSGYYSNENVERMETLHIDAYVPDSNLARELNTKTPAADLDGHDPRLKRMRHKLRDPEARAMYSKRRGIVEPVFGIMKEQRNLRSFRLRSISKVQTEFALAATAYNLKRIYILQKSR</sequence>
<proteinExistence type="predicted"/>
<gene>
    <name evidence="3" type="ORF">FTW19_05715</name>
</gene>